<dbReference type="InterPro" id="IPR029068">
    <property type="entry name" value="Glyas_Bleomycin-R_OHBP_Dase"/>
</dbReference>
<dbReference type="InterPro" id="IPR052537">
    <property type="entry name" value="Extradiol_RC_dioxygenase"/>
</dbReference>
<dbReference type="SUPFAM" id="SSF54593">
    <property type="entry name" value="Glyoxalase/Bleomycin resistance protein/Dihydroxybiphenyl dioxygenase"/>
    <property type="match status" value="1"/>
</dbReference>
<feature type="domain" description="VOC" evidence="1">
    <location>
        <begin position="6"/>
        <end position="104"/>
    </location>
</feature>
<gene>
    <name evidence="2" type="ORF">J2S00_000265</name>
</gene>
<dbReference type="PROSITE" id="PS51819">
    <property type="entry name" value="VOC"/>
    <property type="match status" value="1"/>
</dbReference>
<dbReference type="Gene3D" id="3.10.180.10">
    <property type="entry name" value="2,3-Dihydroxybiphenyl 1,2-Dioxygenase, domain 1"/>
    <property type="match status" value="1"/>
</dbReference>
<name>A0ABU0CM47_9BACI</name>
<evidence type="ECO:0000259" key="1">
    <source>
        <dbReference type="PROSITE" id="PS51819"/>
    </source>
</evidence>
<dbReference type="InterPro" id="IPR037523">
    <property type="entry name" value="VOC_core"/>
</dbReference>
<organism evidence="2 3">
    <name type="scientific">Caldalkalibacillus uzonensis</name>
    <dbReference type="NCBI Taxonomy" id="353224"/>
    <lineage>
        <taxon>Bacteria</taxon>
        <taxon>Bacillati</taxon>
        <taxon>Bacillota</taxon>
        <taxon>Bacilli</taxon>
        <taxon>Bacillales</taxon>
        <taxon>Bacillaceae</taxon>
        <taxon>Caldalkalibacillus</taxon>
    </lineage>
</organism>
<dbReference type="PANTHER" id="PTHR36110">
    <property type="entry name" value="RING-CLEAVING DIOXYGENASE MHQE-RELATED"/>
    <property type="match status" value="1"/>
</dbReference>
<dbReference type="EMBL" id="JAUSUQ010000001">
    <property type="protein sequence ID" value="MDQ0337495.1"/>
    <property type="molecule type" value="Genomic_DNA"/>
</dbReference>
<evidence type="ECO:0000313" key="2">
    <source>
        <dbReference type="EMBL" id="MDQ0337495.1"/>
    </source>
</evidence>
<protein>
    <submittedName>
        <fullName evidence="2">Catechol 2,3-dioxygenase-like lactoylglutathione lyase family enzyme</fullName>
    </submittedName>
</protein>
<dbReference type="Proteomes" id="UP001232445">
    <property type="component" value="Unassembled WGS sequence"/>
</dbReference>
<reference evidence="2 3" key="1">
    <citation type="submission" date="2023-07" db="EMBL/GenBank/DDBJ databases">
        <title>Genomic Encyclopedia of Type Strains, Phase IV (KMG-IV): sequencing the most valuable type-strain genomes for metagenomic binning, comparative biology and taxonomic classification.</title>
        <authorList>
            <person name="Goeker M."/>
        </authorList>
    </citation>
    <scope>NUCLEOTIDE SEQUENCE [LARGE SCALE GENOMIC DNA]</scope>
    <source>
        <strain evidence="2 3">DSM 17740</strain>
    </source>
</reference>
<sequence>MPATQGIHHVTAIAGDVHKNVAFYRDILGLRLVKQTVNFDMPDTYHLYFGDRIGSPGTILTFFPWPMSPKGRKGNRAGSHHLSFCFCGKPVFLAGATAVTRHPG</sequence>
<comment type="caution">
    <text evidence="2">The sequence shown here is derived from an EMBL/GenBank/DDBJ whole genome shotgun (WGS) entry which is preliminary data.</text>
</comment>
<keyword evidence="3" id="KW-1185">Reference proteome</keyword>
<accession>A0ABU0CM47</accession>
<dbReference type="Pfam" id="PF00903">
    <property type="entry name" value="Glyoxalase"/>
    <property type="match status" value="1"/>
</dbReference>
<dbReference type="RefSeq" id="WP_307334664.1">
    <property type="nucleotide sequence ID" value="NZ_JAUSUQ010000001.1"/>
</dbReference>
<dbReference type="PANTHER" id="PTHR36110:SF2">
    <property type="entry name" value="RING-CLEAVING DIOXYGENASE MHQE-RELATED"/>
    <property type="match status" value="1"/>
</dbReference>
<proteinExistence type="predicted"/>
<evidence type="ECO:0000313" key="3">
    <source>
        <dbReference type="Proteomes" id="UP001232445"/>
    </source>
</evidence>
<dbReference type="InterPro" id="IPR004360">
    <property type="entry name" value="Glyas_Fos-R_dOase_dom"/>
</dbReference>